<evidence type="ECO:0000313" key="2">
    <source>
        <dbReference type="Proteomes" id="UP000807850"/>
    </source>
</evidence>
<proteinExistence type="predicted"/>
<organism evidence="1 2">
    <name type="scientific">Eiseniibacteriota bacterium</name>
    <dbReference type="NCBI Taxonomy" id="2212470"/>
    <lineage>
        <taxon>Bacteria</taxon>
        <taxon>Candidatus Eiseniibacteriota</taxon>
    </lineage>
</organism>
<feature type="non-terminal residue" evidence="1">
    <location>
        <position position="43"/>
    </location>
</feature>
<gene>
    <name evidence="1" type="ORF">HY076_07320</name>
</gene>
<dbReference type="GO" id="GO:0008233">
    <property type="term" value="F:peptidase activity"/>
    <property type="evidence" value="ECO:0007669"/>
    <property type="project" value="UniProtKB-KW"/>
</dbReference>
<dbReference type="GO" id="GO:0006508">
    <property type="term" value="P:proteolysis"/>
    <property type="evidence" value="ECO:0007669"/>
    <property type="project" value="UniProtKB-KW"/>
</dbReference>
<evidence type="ECO:0000313" key="1">
    <source>
        <dbReference type="EMBL" id="MBI3540067.1"/>
    </source>
</evidence>
<comment type="caution">
    <text evidence="1">The sequence shown here is derived from an EMBL/GenBank/DDBJ whole genome shotgun (WGS) entry which is preliminary data.</text>
</comment>
<dbReference type="AlphaFoldDB" id="A0A9D6QJ21"/>
<reference evidence="1" key="1">
    <citation type="submission" date="2020-07" db="EMBL/GenBank/DDBJ databases">
        <title>Huge and variable diversity of episymbiotic CPR bacteria and DPANN archaea in groundwater ecosystems.</title>
        <authorList>
            <person name="He C.Y."/>
            <person name="Keren R."/>
            <person name="Whittaker M."/>
            <person name="Farag I.F."/>
            <person name="Doudna J."/>
            <person name="Cate J.H.D."/>
            <person name="Banfield J.F."/>
        </authorList>
    </citation>
    <scope>NUCLEOTIDE SEQUENCE</scope>
    <source>
        <strain evidence="1">NC_groundwater_928_Pr1_S-0.2um_72_17</strain>
    </source>
</reference>
<dbReference type="Proteomes" id="UP000807850">
    <property type="component" value="Unassembled WGS sequence"/>
</dbReference>
<keyword evidence="1" id="KW-0645">Protease</keyword>
<dbReference type="EMBL" id="JACQAY010000239">
    <property type="protein sequence ID" value="MBI3540067.1"/>
    <property type="molecule type" value="Genomic_DNA"/>
</dbReference>
<sequence>MSWSIRIGSIAGIRLQLHVTFLFFLAWIALSQGLLTGHAERAL</sequence>
<keyword evidence="1" id="KW-0378">Hydrolase</keyword>
<name>A0A9D6QJ21_UNCEI</name>
<protein>
    <submittedName>
        <fullName evidence="1">Site-2 protease family protein</fullName>
    </submittedName>
</protein>
<accession>A0A9D6QJ21</accession>